<evidence type="ECO:0000259" key="3">
    <source>
        <dbReference type="Pfam" id="PF00155"/>
    </source>
</evidence>
<proteinExistence type="inferred from homology"/>
<evidence type="ECO:0000256" key="1">
    <source>
        <dbReference type="ARBA" id="ARBA00007441"/>
    </source>
</evidence>
<dbReference type="GO" id="GO:0030170">
    <property type="term" value="F:pyridoxal phosphate binding"/>
    <property type="evidence" value="ECO:0007669"/>
    <property type="project" value="InterPro"/>
</dbReference>
<dbReference type="AlphaFoldDB" id="V4LVL1"/>
<dbReference type="Pfam" id="PF00155">
    <property type="entry name" value="Aminotran_1_2"/>
    <property type="match status" value="1"/>
</dbReference>
<feature type="domain" description="Aminotransferase class I/classII large" evidence="3">
    <location>
        <begin position="40"/>
        <end position="277"/>
    </location>
</feature>
<dbReference type="GO" id="GO:0005829">
    <property type="term" value="C:cytosol"/>
    <property type="evidence" value="ECO:0007669"/>
    <property type="project" value="TreeGrafter"/>
</dbReference>
<evidence type="ECO:0000313" key="4">
    <source>
        <dbReference type="EMBL" id="ESQ46507.1"/>
    </source>
</evidence>
<dbReference type="STRING" id="72664.V4LVL1"/>
<gene>
    <name evidence="4" type="ORF">EUTSA_v10000482mg</name>
</gene>
<dbReference type="GO" id="GO:0004838">
    <property type="term" value="F:L-tyrosine-2-oxoglutarate transaminase activity"/>
    <property type="evidence" value="ECO:0007669"/>
    <property type="project" value="TreeGrafter"/>
</dbReference>
<dbReference type="InterPro" id="IPR015424">
    <property type="entry name" value="PyrdxlP-dep_Trfase"/>
</dbReference>
<dbReference type="EMBL" id="KI517426">
    <property type="protein sequence ID" value="ESQ46507.1"/>
    <property type="molecule type" value="Genomic_DNA"/>
</dbReference>
<dbReference type="Proteomes" id="UP000030689">
    <property type="component" value="Unassembled WGS sequence"/>
</dbReference>
<keyword evidence="2" id="KW-0663">Pyridoxal phosphate</keyword>
<evidence type="ECO:0000313" key="5">
    <source>
        <dbReference type="Proteomes" id="UP000030689"/>
    </source>
</evidence>
<reference evidence="4 5" key="1">
    <citation type="journal article" date="2013" name="Front. Plant Sci.">
        <title>The Reference Genome of the Halophytic Plant Eutrema salsugineum.</title>
        <authorList>
            <person name="Yang R."/>
            <person name="Jarvis D.E."/>
            <person name="Chen H."/>
            <person name="Beilstein M.A."/>
            <person name="Grimwood J."/>
            <person name="Jenkins J."/>
            <person name="Shu S."/>
            <person name="Prochnik S."/>
            <person name="Xin M."/>
            <person name="Ma C."/>
            <person name="Schmutz J."/>
            <person name="Wing R.A."/>
            <person name="Mitchell-Olds T."/>
            <person name="Schumaker K.S."/>
            <person name="Wang X."/>
        </authorList>
    </citation>
    <scope>NUCLEOTIDE SEQUENCE [LARGE SCALE GENOMIC DNA]</scope>
</reference>
<dbReference type="eggNOG" id="KOG0259">
    <property type="taxonomic scope" value="Eukaryota"/>
</dbReference>
<name>V4LVL1_EUTSA</name>
<dbReference type="Gramene" id="ESQ46507">
    <property type="protein sequence ID" value="ESQ46507"/>
    <property type="gene ID" value="EUTSA_v10000482mg"/>
</dbReference>
<keyword evidence="5" id="KW-1185">Reference proteome</keyword>
<comment type="similarity">
    <text evidence="1">Belongs to the class-I pyridoxal-phosphate-dependent aminotransferase family.</text>
</comment>
<dbReference type="SUPFAM" id="SSF53383">
    <property type="entry name" value="PLP-dependent transferases"/>
    <property type="match status" value="1"/>
</dbReference>
<dbReference type="PANTHER" id="PTHR45744">
    <property type="entry name" value="TYROSINE AMINOTRANSFERASE"/>
    <property type="match status" value="1"/>
</dbReference>
<dbReference type="GO" id="GO:0006572">
    <property type="term" value="P:L-tyrosine catabolic process"/>
    <property type="evidence" value="ECO:0007669"/>
    <property type="project" value="TreeGrafter"/>
</dbReference>
<sequence length="300" mass="32939">MTSNGDENCNASDHNVWRFKGNGATSDAAVKDGFVPIPRTCPEAEEAVAAAARSCMANIYAPSPGIFKARKAVADHLNGELPSQLREEDVYITGCCNQAIEIVIESIAGNLAANILLPWPGYPHYDAHAINNGIQIRKYDLLPERDFEIDLDGFEAQQSLSLFCFHGLEDENTIAMVLINPNNPYGNVYTYDHLNKVPKIARKLGIMVISDEVHVRVVYGDNPSISFRVVPEISQITNTVLIPMGKFGSVAPVIMLRSISKGWVVPGWRIGWIAKNDPNGILRSTGDCLELDPQPLIILQ</sequence>
<organism evidence="4 5">
    <name type="scientific">Eutrema salsugineum</name>
    <name type="common">Saltwater cress</name>
    <name type="synonym">Sisymbrium salsugineum</name>
    <dbReference type="NCBI Taxonomy" id="72664"/>
    <lineage>
        <taxon>Eukaryota</taxon>
        <taxon>Viridiplantae</taxon>
        <taxon>Streptophyta</taxon>
        <taxon>Embryophyta</taxon>
        <taxon>Tracheophyta</taxon>
        <taxon>Spermatophyta</taxon>
        <taxon>Magnoliopsida</taxon>
        <taxon>eudicotyledons</taxon>
        <taxon>Gunneridae</taxon>
        <taxon>Pentapetalae</taxon>
        <taxon>rosids</taxon>
        <taxon>malvids</taxon>
        <taxon>Brassicales</taxon>
        <taxon>Brassicaceae</taxon>
        <taxon>Eutremeae</taxon>
        <taxon>Eutrema</taxon>
    </lineage>
</organism>
<protein>
    <recommendedName>
        <fullName evidence="3">Aminotransferase class I/classII large domain-containing protein</fullName>
    </recommendedName>
</protein>
<dbReference type="PROSITE" id="PS00105">
    <property type="entry name" value="AA_TRANSFER_CLASS_1"/>
    <property type="match status" value="1"/>
</dbReference>
<dbReference type="Gene3D" id="3.40.640.10">
    <property type="entry name" value="Type I PLP-dependent aspartate aminotransferase-like (Major domain)"/>
    <property type="match status" value="1"/>
</dbReference>
<dbReference type="CDD" id="cd00609">
    <property type="entry name" value="AAT_like"/>
    <property type="match status" value="1"/>
</dbReference>
<dbReference type="InterPro" id="IPR015421">
    <property type="entry name" value="PyrdxlP-dep_Trfase_major"/>
</dbReference>
<dbReference type="InterPro" id="IPR004838">
    <property type="entry name" value="NHTrfase_class1_PyrdxlP-BS"/>
</dbReference>
<dbReference type="InterPro" id="IPR004839">
    <property type="entry name" value="Aminotransferase_I/II_large"/>
</dbReference>
<dbReference type="KEGG" id="eus:EUTSA_v10000482mg"/>
<dbReference type="PANTHER" id="PTHR45744:SF21">
    <property type="entry name" value="AMINOTRANSFERASE TAT3-RELATED"/>
    <property type="match status" value="1"/>
</dbReference>
<accession>V4LVL1</accession>
<feature type="non-terminal residue" evidence="4">
    <location>
        <position position="300"/>
    </location>
</feature>
<evidence type="ECO:0000256" key="2">
    <source>
        <dbReference type="ARBA" id="ARBA00022898"/>
    </source>
</evidence>